<evidence type="ECO:0000313" key="2">
    <source>
        <dbReference type="EMBL" id="KAF7385423.1"/>
    </source>
</evidence>
<feature type="region of interest" description="Disordered" evidence="1">
    <location>
        <begin position="1"/>
        <end position="20"/>
    </location>
</feature>
<gene>
    <name evidence="2" type="ORF">HZH68_013853</name>
</gene>
<organism evidence="2 3">
    <name type="scientific">Vespula germanica</name>
    <name type="common">German yellow jacket</name>
    <name type="synonym">Paravespula germanica</name>
    <dbReference type="NCBI Taxonomy" id="30212"/>
    <lineage>
        <taxon>Eukaryota</taxon>
        <taxon>Metazoa</taxon>
        <taxon>Ecdysozoa</taxon>
        <taxon>Arthropoda</taxon>
        <taxon>Hexapoda</taxon>
        <taxon>Insecta</taxon>
        <taxon>Pterygota</taxon>
        <taxon>Neoptera</taxon>
        <taxon>Endopterygota</taxon>
        <taxon>Hymenoptera</taxon>
        <taxon>Apocrita</taxon>
        <taxon>Aculeata</taxon>
        <taxon>Vespoidea</taxon>
        <taxon>Vespidae</taxon>
        <taxon>Vespinae</taxon>
        <taxon>Vespula</taxon>
    </lineage>
</organism>
<dbReference type="Proteomes" id="UP000617340">
    <property type="component" value="Unassembled WGS sequence"/>
</dbReference>
<protein>
    <submittedName>
        <fullName evidence="2">Uncharacterized protein</fullName>
    </submittedName>
</protein>
<keyword evidence="3" id="KW-1185">Reference proteome</keyword>
<evidence type="ECO:0000313" key="3">
    <source>
        <dbReference type="Proteomes" id="UP000617340"/>
    </source>
</evidence>
<sequence>MPTRRVVEKEDEEEEEISASRTLQERSLALRITLYHVQRPDCRKAQPKAAALLCAGFIQIRARDRVVCKTSNFQGSLEGPFADARGVAKTCRSVGVSTSLAINLNNK</sequence>
<name>A0A834JBA1_VESGE</name>
<evidence type="ECO:0000256" key="1">
    <source>
        <dbReference type="SAM" id="MobiDB-lite"/>
    </source>
</evidence>
<proteinExistence type="predicted"/>
<comment type="caution">
    <text evidence="2">The sequence shown here is derived from an EMBL/GenBank/DDBJ whole genome shotgun (WGS) entry which is preliminary data.</text>
</comment>
<accession>A0A834JBA1</accession>
<dbReference type="EMBL" id="JACSDZ010000016">
    <property type="protein sequence ID" value="KAF7385423.1"/>
    <property type="molecule type" value="Genomic_DNA"/>
</dbReference>
<dbReference type="AlphaFoldDB" id="A0A834JBA1"/>
<reference evidence="2" key="1">
    <citation type="journal article" date="2020" name="G3 (Bethesda)">
        <title>High-Quality Assemblies for Three Invasive Social Wasps from the &lt;i&gt;Vespula&lt;/i&gt; Genus.</title>
        <authorList>
            <person name="Harrop T.W.R."/>
            <person name="Guhlin J."/>
            <person name="McLaughlin G.M."/>
            <person name="Permina E."/>
            <person name="Stockwell P."/>
            <person name="Gilligan J."/>
            <person name="Le Lec M.F."/>
            <person name="Gruber M.A.M."/>
            <person name="Quinn O."/>
            <person name="Lovegrove M."/>
            <person name="Duncan E.J."/>
            <person name="Remnant E.J."/>
            <person name="Van Eeckhoven J."/>
            <person name="Graham B."/>
            <person name="Knapp R.A."/>
            <person name="Langford K.W."/>
            <person name="Kronenberg Z."/>
            <person name="Press M.O."/>
            <person name="Eacker S.M."/>
            <person name="Wilson-Rankin E.E."/>
            <person name="Purcell J."/>
            <person name="Lester P.J."/>
            <person name="Dearden P.K."/>
        </authorList>
    </citation>
    <scope>NUCLEOTIDE SEQUENCE</scope>
    <source>
        <strain evidence="2">Linc-1</strain>
    </source>
</reference>